<gene>
    <name evidence="2" type="ORF">OH136_02400</name>
</gene>
<reference evidence="2" key="1">
    <citation type="submission" date="2022-10" db="EMBL/GenBank/DDBJ databases">
        <authorList>
            <person name="Yue Y."/>
        </authorList>
    </citation>
    <scope>NUCLEOTIDE SEQUENCE</scope>
    <source>
        <strain evidence="2">Z654</strain>
    </source>
</reference>
<dbReference type="PANTHER" id="PTHR33608:SF6">
    <property type="entry name" value="BLL2464 PROTEIN"/>
    <property type="match status" value="1"/>
</dbReference>
<dbReference type="Pfam" id="PF01882">
    <property type="entry name" value="DUF58"/>
    <property type="match status" value="1"/>
</dbReference>
<accession>A0AAE3LQC7</accession>
<evidence type="ECO:0000259" key="1">
    <source>
        <dbReference type="Pfam" id="PF01882"/>
    </source>
</evidence>
<keyword evidence="3" id="KW-1185">Reference proteome</keyword>
<dbReference type="InterPro" id="IPR002881">
    <property type="entry name" value="DUF58"/>
</dbReference>
<evidence type="ECO:0000313" key="2">
    <source>
        <dbReference type="EMBL" id="MCV6823394.1"/>
    </source>
</evidence>
<evidence type="ECO:0000313" key="3">
    <source>
        <dbReference type="Proteomes" id="UP001208041"/>
    </source>
</evidence>
<sequence length="292" mass="32769">MSSEPLRFRQRAEELAAPLPGLLAEAEHLAATIQMGEHGRRRSGAGDEFWQYRPAMPGDPVRLIDWRRSARSDIHFVRQREWQAMQSVRFWADPSQSMNFASSKDLTTKARRARLLVMATAILLQRGGERVGLLGDANPPSANKAALLRMAETLFVMGSEAEYGAPDAPELQSNSQLVLVSDFLGDLASLELVIERAMARGLRGAMVQVLDPMEVEFPFEGRTVFQSIGGSIRFETQKANALKSQYYDRLKERQFELKDLAKRAGWLFETHHTDTSAASALMWLYQALERGS</sequence>
<dbReference type="EMBL" id="JAOYFC010000001">
    <property type="protein sequence ID" value="MCV6823394.1"/>
    <property type="molecule type" value="Genomic_DNA"/>
</dbReference>
<comment type="caution">
    <text evidence="2">The sequence shown here is derived from an EMBL/GenBank/DDBJ whole genome shotgun (WGS) entry which is preliminary data.</text>
</comment>
<organism evidence="2 3">
    <name type="scientific">Halocynthiibacter halioticoli</name>
    <dbReference type="NCBI Taxonomy" id="2986804"/>
    <lineage>
        <taxon>Bacteria</taxon>
        <taxon>Pseudomonadati</taxon>
        <taxon>Pseudomonadota</taxon>
        <taxon>Alphaproteobacteria</taxon>
        <taxon>Rhodobacterales</taxon>
        <taxon>Paracoccaceae</taxon>
        <taxon>Halocynthiibacter</taxon>
    </lineage>
</organism>
<protein>
    <submittedName>
        <fullName evidence="2">DUF58 domain-containing protein</fullName>
    </submittedName>
</protein>
<dbReference type="Proteomes" id="UP001208041">
    <property type="component" value="Unassembled WGS sequence"/>
</dbReference>
<dbReference type="PANTHER" id="PTHR33608">
    <property type="entry name" value="BLL2464 PROTEIN"/>
    <property type="match status" value="1"/>
</dbReference>
<feature type="domain" description="DUF58" evidence="1">
    <location>
        <begin position="51"/>
        <end position="249"/>
    </location>
</feature>
<dbReference type="RefSeq" id="WP_263952240.1">
    <property type="nucleotide sequence ID" value="NZ_JAOYFC010000001.1"/>
</dbReference>
<name>A0AAE3LQC7_9RHOB</name>
<proteinExistence type="predicted"/>
<dbReference type="AlphaFoldDB" id="A0AAE3LQC7"/>